<dbReference type="EMBL" id="AWQX01000386">
    <property type="protein sequence ID" value="EST18842.1"/>
    <property type="molecule type" value="Genomic_DNA"/>
</dbReference>
<dbReference type="Pfam" id="PF12680">
    <property type="entry name" value="SnoaL_2"/>
    <property type="match status" value="1"/>
</dbReference>
<reference evidence="2 3" key="1">
    <citation type="journal article" date="2014" name="Genome Announc.">
        <title>Draft Genome Sequence of Streptomyces roseochromogenes subsp. oscitans DS 12.976, Producer of the Aminocoumarin Antibiotic Clorobiocin.</title>
        <authorList>
            <person name="Ruckert C."/>
            <person name="Kalinowski J."/>
            <person name="Heide L."/>
            <person name="Apel A.K."/>
        </authorList>
    </citation>
    <scope>NUCLEOTIDE SEQUENCE [LARGE SCALE GENOMIC DNA]</scope>
    <source>
        <strain evidence="2 3">DS 12.976</strain>
    </source>
</reference>
<keyword evidence="3" id="KW-1185">Reference proteome</keyword>
<dbReference type="STRING" id="1352936.M878_43800"/>
<dbReference type="Proteomes" id="UP000017984">
    <property type="component" value="Chromosome"/>
</dbReference>
<protein>
    <recommendedName>
        <fullName evidence="1">SnoaL-like domain-containing protein</fullName>
    </recommendedName>
</protein>
<gene>
    <name evidence="2" type="ORF">M878_43800</name>
</gene>
<dbReference type="PATRIC" id="fig|1352936.5.peg.9079"/>
<dbReference type="PANTHER" id="PTHR41252:SF1">
    <property type="entry name" value="BLR2505 PROTEIN"/>
    <property type="match status" value="1"/>
</dbReference>
<dbReference type="SUPFAM" id="SSF54427">
    <property type="entry name" value="NTF2-like"/>
    <property type="match status" value="1"/>
</dbReference>
<comment type="caution">
    <text evidence="2">The sequence shown here is derived from an EMBL/GenBank/DDBJ whole genome shotgun (WGS) entry which is preliminary data.</text>
</comment>
<sequence>MPDSSQIDVVRRYYSAKGDPQVIRSVVAPGAEWDVVEGFPNGGVYRGLDSILGDFFGFLTHFTEFQVVSEDFFEDGDHVIVLGRYAGITTAGIAVTSRFAHVFTLRDSRIVRLQQTCDTLPIARALEH</sequence>
<dbReference type="Gene3D" id="3.10.450.50">
    <property type="match status" value="1"/>
</dbReference>
<organism evidence="2 3">
    <name type="scientific">Streptomyces roseochromogenus subsp. oscitans DS 12.976</name>
    <dbReference type="NCBI Taxonomy" id="1352936"/>
    <lineage>
        <taxon>Bacteria</taxon>
        <taxon>Bacillati</taxon>
        <taxon>Actinomycetota</taxon>
        <taxon>Actinomycetes</taxon>
        <taxon>Kitasatosporales</taxon>
        <taxon>Streptomycetaceae</taxon>
        <taxon>Streptomyces</taxon>
    </lineage>
</organism>
<name>V6JG17_STRRC</name>
<proteinExistence type="predicted"/>
<dbReference type="InterPro" id="IPR037401">
    <property type="entry name" value="SnoaL-like"/>
</dbReference>
<dbReference type="OrthoDB" id="8451859at2"/>
<evidence type="ECO:0000259" key="1">
    <source>
        <dbReference type="Pfam" id="PF12680"/>
    </source>
</evidence>
<dbReference type="PANTHER" id="PTHR41252">
    <property type="entry name" value="BLR2505 PROTEIN"/>
    <property type="match status" value="1"/>
</dbReference>
<accession>V6JG17</accession>
<dbReference type="RefSeq" id="WP_023553571.1">
    <property type="nucleotide sequence ID" value="NZ_CM002285.1"/>
</dbReference>
<dbReference type="InterPro" id="IPR032710">
    <property type="entry name" value="NTF2-like_dom_sf"/>
</dbReference>
<feature type="domain" description="SnoaL-like" evidence="1">
    <location>
        <begin position="10"/>
        <end position="112"/>
    </location>
</feature>
<dbReference type="HOGENOM" id="CLU_107220_2_0_11"/>
<evidence type="ECO:0000313" key="3">
    <source>
        <dbReference type="Proteomes" id="UP000017984"/>
    </source>
</evidence>
<dbReference type="AlphaFoldDB" id="V6JG17"/>
<evidence type="ECO:0000313" key="2">
    <source>
        <dbReference type="EMBL" id="EST18842.1"/>
    </source>
</evidence>